<feature type="transmembrane region" description="Helical" evidence="3">
    <location>
        <begin position="56"/>
        <end position="79"/>
    </location>
</feature>
<keyword evidence="3" id="KW-1133">Transmembrane helix</keyword>
<dbReference type="NCBIfam" id="TIGR00350">
    <property type="entry name" value="lytR_cpsA_psr"/>
    <property type="match status" value="1"/>
</dbReference>
<dbReference type="InterPro" id="IPR027381">
    <property type="entry name" value="LytR/CpsA/Psr_C"/>
</dbReference>
<dbReference type="EMBL" id="JAMPKM010000011">
    <property type="protein sequence ID" value="MEP0818893.1"/>
    <property type="molecule type" value="Genomic_DNA"/>
</dbReference>
<evidence type="ECO:0000313" key="6">
    <source>
        <dbReference type="EMBL" id="MEP0818893.1"/>
    </source>
</evidence>
<proteinExistence type="inferred from homology"/>
<reference evidence="6 7" key="1">
    <citation type="submission" date="2022-04" db="EMBL/GenBank/DDBJ databases">
        <title>Positive selection, recombination, and allopatry shape intraspecific diversity of widespread and dominant cyanobacteria.</title>
        <authorList>
            <person name="Wei J."/>
            <person name="Shu W."/>
            <person name="Hu C."/>
        </authorList>
    </citation>
    <scope>NUCLEOTIDE SEQUENCE [LARGE SCALE GENOMIC DNA]</scope>
    <source>
        <strain evidence="6 7">GB2-A4</strain>
    </source>
</reference>
<dbReference type="RefSeq" id="WP_348252312.1">
    <property type="nucleotide sequence ID" value="NZ_JAMPKM010000011.1"/>
</dbReference>
<dbReference type="Pfam" id="PF03816">
    <property type="entry name" value="LytR_cpsA_psr"/>
    <property type="match status" value="1"/>
</dbReference>
<dbReference type="Proteomes" id="UP001464891">
    <property type="component" value="Unassembled WGS sequence"/>
</dbReference>
<evidence type="ECO:0000259" key="5">
    <source>
        <dbReference type="Pfam" id="PF13399"/>
    </source>
</evidence>
<gene>
    <name evidence="6" type="ORF">NC998_17485</name>
</gene>
<evidence type="ECO:0000259" key="4">
    <source>
        <dbReference type="Pfam" id="PF03816"/>
    </source>
</evidence>
<dbReference type="Pfam" id="PF13399">
    <property type="entry name" value="LytR_C"/>
    <property type="match status" value="1"/>
</dbReference>
<comment type="caution">
    <text evidence="6">The sequence shown here is derived from an EMBL/GenBank/DDBJ whole genome shotgun (WGS) entry which is preliminary data.</text>
</comment>
<sequence>MIEGVEQSTSNSKLQQPDGTEESVGFSPPVTPFESPMSNPVVTAPLSQRTTLAKRLFWSFAFVLTTTVSASIGASVALLTPLAPSSSPEEQNVSLNNLWQKGLQYKVSRPVNILVMGVDRVPGVTGNSSEVFDGRSDTMLLLHVDPKAQSVSMLSIPRDTQVEIPGIGITKVNQANASGGPALTARVVSRTLNDVPIDRYVRVSTDAFREIVDLLGGVDVFVPTPMAYVDQTQKLKIDLAQGWQTLNGEQAEGFARFRNDAYGDIGRVQRQQALIKALRDRLTSPSVLPRLPKAIRIMRKYIDTNLSLEEMLSLIGFGLNLERDQLKMVMLPGRFSQADEYIASYWLMDDRGRDRVMREFFKIDSSGLALDNQYRLASDAAPQGLRIAIQNASGQPDLGSRVAQLLENQGFPNVYIVQDWPDHQRQTQIIVQQGDLEGAAVLKKAIGLGNIEATSTGDLESDLTIRIGEDWLQKGI</sequence>
<feature type="compositionally biased region" description="Polar residues" evidence="2">
    <location>
        <begin position="1"/>
        <end position="18"/>
    </location>
</feature>
<protein>
    <submittedName>
        <fullName evidence="6">LCP family protein</fullName>
    </submittedName>
</protein>
<evidence type="ECO:0000256" key="1">
    <source>
        <dbReference type="ARBA" id="ARBA00006068"/>
    </source>
</evidence>
<organism evidence="6 7">
    <name type="scientific">Trichocoleus desertorum GB2-A4</name>
    <dbReference type="NCBI Taxonomy" id="2933944"/>
    <lineage>
        <taxon>Bacteria</taxon>
        <taxon>Bacillati</taxon>
        <taxon>Cyanobacteriota</taxon>
        <taxon>Cyanophyceae</taxon>
        <taxon>Leptolyngbyales</taxon>
        <taxon>Trichocoleusaceae</taxon>
        <taxon>Trichocoleus</taxon>
    </lineage>
</organism>
<dbReference type="Gene3D" id="3.30.70.2390">
    <property type="match status" value="1"/>
</dbReference>
<evidence type="ECO:0000313" key="7">
    <source>
        <dbReference type="Proteomes" id="UP001464891"/>
    </source>
</evidence>
<accession>A0ABV0JAT8</accession>
<dbReference type="Gene3D" id="3.40.630.190">
    <property type="entry name" value="LCP protein"/>
    <property type="match status" value="1"/>
</dbReference>
<dbReference type="PANTHER" id="PTHR33392">
    <property type="entry name" value="POLYISOPRENYL-TEICHOIC ACID--PEPTIDOGLYCAN TEICHOIC ACID TRANSFERASE TAGU"/>
    <property type="match status" value="1"/>
</dbReference>
<evidence type="ECO:0000256" key="2">
    <source>
        <dbReference type="SAM" id="MobiDB-lite"/>
    </source>
</evidence>
<comment type="similarity">
    <text evidence="1">Belongs to the LytR/CpsA/Psr (LCP) family.</text>
</comment>
<name>A0ABV0JAT8_9CYAN</name>
<dbReference type="PANTHER" id="PTHR33392:SF6">
    <property type="entry name" value="POLYISOPRENYL-TEICHOIC ACID--PEPTIDOGLYCAN TEICHOIC ACID TRANSFERASE TAGU"/>
    <property type="match status" value="1"/>
</dbReference>
<keyword evidence="3" id="KW-0812">Transmembrane</keyword>
<dbReference type="InterPro" id="IPR004474">
    <property type="entry name" value="LytR_CpsA_psr"/>
</dbReference>
<feature type="domain" description="Cell envelope-related transcriptional attenuator" evidence="4">
    <location>
        <begin position="135"/>
        <end position="282"/>
    </location>
</feature>
<evidence type="ECO:0000256" key="3">
    <source>
        <dbReference type="SAM" id="Phobius"/>
    </source>
</evidence>
<feature type="region of interest" description="Disordered" evidence="2">
    <location>
        <begin position="1"/>
        <end position="38"/>
    </location>
</feature>
<feature type="domain" description="LytR/CpsA/Psr regulator C-terminal" evidence="5">
    <location>
        <begin position="385"/>
        <end position="471"/>
    </location>
</feature>
<dbReference type="InterPro" id="IPR050922">
    <property type="entry name" value="LytR/CpsA/Psr_CW_biosynth"/>
</dbReference>
<keyword evidence="7" id="KW-1185">Reference proteome</keyword>
<keyword evidence="3" id="KW-0472">Membrane</keyword>